<dbReference type="AlphaFoldDB" id="A0A6G0WC74"/>
<protein>
    <recommendedName>
        <fullName evidence="10">PHD-type domain-containing protein</fullName>
    </recommendedName>
</protein>
<comment type="caution">
    <text evidence="8">The sequence shown here is derived from an EMBL/GenBank/DDBJ whole genome shotgun (WGS) entry which is preliminary data.</text>
</comment>
<feature type="region of interest" description="Disordered" evidence="5">
    <location>
        <begin position="970"/>
        <end position="995"/>
    </location>
</feature>
<feature type="domain" description="PHD-type" evidence="7">
    <location>
        <begin position="853"/>
        <end position="956"/>
    </location>
</feature>
<dbReference type="GO" id="GO:0008270">
    <property type="term" value="F:zinc ion binding"/>
    <property type="evidence" value="ECO:0007669"/>
    <property type="project" value="UniProtKB-KW"/>
</dbReference>
<dbReference type="PROSITE" id="PS51805">
    <property type="entry name" value="EPHD"/>
    <property type="match status" value="2"/>
</dbReference>
<dbReference type="SMART" id="SM00249">
    <property type="entry name" value="PHD"/>
    <property type="match status" value="3"/>
</dbReference>
<keyword evidence="9" id="KW-1185">Reference proteome</keyword>
<proteinExistence type="predicted"/>
<dbReference type="Pfam" id="PF13832">
    <property type="entry name" value="zf-HC5HC2H_2"/>
    <property type="match status" value="2"/>
</dbReference>
<dbReference type="SUPFAM" id="SSF57903">
    <property type="entry name" value="FYVE/PHD zinc finger"/>
    <property type="match status" value="1"/>
</dbReference>
<dbReference type="PANTHER" id="PTHR13793:SF107">
    <property type="entry name" value="BROMODOMAIN-CONTAINING PROTEIN HOMOLOG"/>
    <property type="match status" value="1"/>
</dbReference>
<evidence type="ECO:0000256" key="1">
    <source>
        <dbReference type="ARBA" id="ARBA00022723"/>
    </source>
</evidence>
<dbReference type="InterPro" id="IPR019787">
    <property type="entry name" value="Znf_PHD-finger"/>
</dbReference>
<reference evidence="8 9" key="1">
    <citation type="submission" date="2019-07" db="EMBL/GenBank/DDBJ databases">
        <title>Genomics analysis of Aphanomyces spp. identifies a new class of oomycete effector associated with host adaptation.</title>
        <authorList>
            <person name="Gaulin E."/>
        </authorList>
    </citation>
    <scope>NUCLEOTIDE SEQUENCE [LARGE SCALE GENOMIC DNA]</scope>
    <source>
        <strain evidence="8 9">ATCC 201684</strain>
    </source>
</reference>
<sequence length="1095" mass="121332">MESLADHALFNFSVQDGDLMDKIQTIQELLLAATGEDDYEQLVYEAIDIVEEYIQSTPHNKQTFSYLLASVQNLKDELSYYRVEVPSVVAIPITAKFDVSTAMTDDEQGSMSPSSGMDPIIAPEPQAIECSAQESMPIRCNVCWGEESFINDAIVICDECEVAVHESCYSISRIPETAWYCNFCSAQQASTIVGLVGECAACNLQGGALVPSHNAQTWVHAACAIYIPELFFIHNKVEGVHRIKARRKLKCIFCKKSNRGACAQCSYGKCTTSYHVMCALENGITFHDTKQDGSYHSLCPSHRGQNLFKEPILPAIDDTPKVTQTLPETSETEPKSSESHQIRTDTLPSSTEVTPKSVDSTPKATESVKVQKSLQKWLSEAPNTLKPPAKPKAVTKKVQQHSTPPKAALVTKQPMSITPTKGEKSTRFPQFRPQTQVFMPADKSDLILLVLPQLPLGIDLTRQPPYCVDNVTNPHLQSAFNHGIFKKGDELIALNNISLKGVTPTELSQDVIPNLVGPIQCWLRKAPTGPTDEAASLEWPWGYLRSDGKLAMVLVWQDLEELYFSCPKTMLTSVPQSGPECFEIPQVGTNVPSVVRNHRRALAKKFVETPLPPLEVGEMAQVAKRTWPGINKLGGTGRIKARHAVGEGFVYDVTYVLGGGEKGIERQYITPVTEDNPVSVKNESQDDEDEEKWTIHAAFVSPTGSLPPQNSNQEFNLKFHAAVEDEVDDTIEELSLPSNGPRAFKNFVVTGIEGEEFNGEDEILNEIFKCQDQLKNLDAHSKEVMDKLMVQVQAEQNNRFEKQINMMMAKQYGNMYKEMAALRAKEDASEDEGDDEEDDKLSPLFASIAEDKTQVCAMCLVSGGDLAVTSCGKKAHIMCLLYTPETYFENSMGYGLDSITPERSRLVCDQCKTSTGVNKIQCGYKKCTRALHVQCAYVAGLLTTHPFFGGWCSKHFKLTDAAIQNSVDLPPHMQKQRKETTEPAEVKSKSNEVKSTVPAKAPRHLLVLPPPSPEVVNEAPIEDFQVGDTVDVMPRMWSGINKPGGVGRIKKKHPDAKYDVEYILGSREKGVEAIYIRRYTDPDAPAAQSKRRRVN</sequence>
<organism evidence="8 9">
    <name type="scientific">Aphanomyces euteiches</name>
    <dbReference type="NCBI Taxonomy" id="100861"/>
    <lineage>
        <taxon>Eukaryota</taxon>
        <taxon>Sar</taxon>
        <taxon>Stramenopiles</taxon>
        <taxon>Oomycota</taxon>
        <taxon>Saprolegniomycetes</taxon>
        <taxon>Saprolegniales</taxon>
        <taxon>Verrucalvaceae</taxon>
        <taxon>Aphanomyces</taxon>
    </lineage>
</organism>
<dbReference type="InterPro" id="IPR011011">
    <property type="entry name" value="Znf_FYVE_PHD"/>
</dbReference>
<gene>
    <name evidence="8" type="ORF">Ae201684_017041</name>
</gene>
<evidence type="ECO:0000313" key="8">
    <source>
        <dbReference type="EMBL" id="KAF0724228.1"/>
    </source>
</evidence>
<dbReference type="InterPro" id="IPR013083">
    <property type="entry name" value="Znf_RING/FYVE/PHD"/>
</dbReference>
<feature type="region of interest" description="Disordered" evidence="5">
    <location>
        <begin position="325"/>
        <end position="371"/>
    </location>
</feature>
<dbReference type="Proteomes" id="UP000481153">
    <property type="component" value="Unassembled WGS sequence"/>
</dbReference>
<dbReference type="PROSITE" id="PS50016">
    <property type="entry name" value="ZF_PHD_2"/>
    <property type="match status" value="1"/>
</dbReference>
<dbReference type="InterPro" id="IPR019786">
    <property type="entry name" value="Zinc_finger_PHD-type_CS"/>
</dbReference>
<evidence type="ECO:0000259" key="6">
    <source>
        <dbReference type="PROSITE" id="PS50016"/>
    </source>
</evidence>
<dbReference type="PROSITE" id="PS01359">
    <property type="entry name" value="ZF_PHD_1"/>
    <property type="match status" value="1"/>
</dbReference>
<name>A0A6G0WC74_9STRA</name>
<dbReference type="VEuPathDB" id="FungiDB:AeMF1_001309"/>
<dbReference type="CDD" id="cd15571">
    <property type="entry name" value="ePHD"/>
    <property type="match status" value="2"/>
</dbReference>
<evidence type="ECO:0000313" key="9">
    <source>
        <dbReference type="Proteomes" id="UP000481153"/>
    </source>
</evidence>
<dbReference type="InterPro" id="IPR001965">
    <property type="entry name" value="Znf_PHD"/>
</dbReference>
<dbReference type="EMBL" id="VJMJ01000276">
    <property type="protein sequence ID" value="KAF0724228.1"/>
    <property type="molecule type" value="Genomic_DNA"/>
</dbReference>
<evidence type="ECO:0000256" key="5">
    <source>
        <dbReference type="SAM" id="MobiDB-lite"/>
    </source>
</evidence>
<evidence type="ECO:0000256" key="4">
    <source>
        <dbReference type="PROSITE-ProRule" id="PRU00146"/>
    </source>
</evidence>
<dbReference type="InterPro" id="IPR034732">
    <property type="entry name" value="EPHD"/>
</dbReference>
<feature type="compositionally biased region" description="Basic and acidic residues" evidence="5">
    <location>
        <begin position="332"/>
        <end position="343"/>
    </location>
</feature>
<dbReference type="PANTHER" id="PTHR13793">
    <property type="entry name" value="PHD FINGER PROTEINS"/>
    <property type="match status" value="1"/>
</dbReference>
<keyword evidence="2 4" id="KW-0863">Zinc-finger</keyword>
<evidence type="ECO:0000256" key="3">
    <source>
        <dbReference type="ARBA" id="ARBA00022833"/>
    </source>
</evidence>
<feature type="domain" description="PHD-type" evidence="7">
    <location>
        <begin position="196"/>
        <end position="303"/>
    </location>
</feature>
<dbReference type="Pfam" id="PF13831">
    <property type="entry name" value="PHD_2"/>
    <property type="match status" value="1"/>
</dbReference>
<keyword evidence="1" id="KW-0479">Metal-binding</keyword>
<evidence type="ECO:0000259" key="7">
    <source>
        <dbReference type="PROSITE" id="PS51805"/>
    </source>
</evidence>
<dbReference type="InterPro" id="IPR050701">
    <property type="entry name" value="Histone_Mod_Regulator"/>
</dbReference>
<dbReference type="GO" id="GO:0006357">
    <property type="term" value="P:regulation of transcription by RNA polymerase II"/>
    <property type="evidence" value="ECO:0007669"/>
    <property type="project" value="TreeGrafter"/>
</dbReference>
<feature type="domain" description="PHD-type" evidence="6">
    <location>
        <begin position="137"/>
        <end position="187"/>
    </location>
</feature>
<evidence type="ECO:0008006" key="10">
    <source>
        <dbReference type="Google" id="ProtNLM"/>
    </source>
</evidence>
<dbReference type="CDD" id="cd15492">
    <property type="entry name" value="PHD_BRPF_JADE_like"/>
    <property type="match status" value="1"/>
</dbReference>
<feature type="compositionally biased region" description="Polar residues" evidence="5">
    <location>
        <begin position="344"/>
        <end position="371"/>
    </location>
</feature>
<keyword evidence="3" id="KW-0862">Zinc</keyword>
<accession>A0A6G0WC74</accession>
<dbReference type="Gene3D" id="3.30.40.10">
    <property type="entry name" value="Zinc/RING finger domain, C3HC4 (zinc finger)"/>
    <property type="match status" value="3"/>
</dbReference>
<feature type="compositionally biased region" description="Basic and acidic residues" evidence="5">
    <location>
        <begin position="976"/>
        <end position="992"/>
    </location>
</feature>
<evidence type="ECO:0000256" key="2">
    <source>
        <dbReference type="ARBA" id="ARBA00022771"/>
    </source>
</evidence>